<evidence type="ECO:0000313" key="8">
    <source>
        <dbReference type="Proteomes" id="UP001501490"/>
    </source>
</evidence>
<dbReference type="InterPro" id="IPR002227">
    <property type="entry name" value="Tyrosinase_Cu-bd"/>
</dbReference>
<protein>
    <recommendedName>
        <fullName evidence="6">VWFA domain-containing protein</fullName>
    </recommendedName>
</protein>
<accession>A0ABP7AQD3</accession>
<sequence>MSIRKNAKFLSAVERENFVRACVLMKADIVNPGAPAGQQYSRWDENVAIHQMIQLATAPGVASSVNFGHGGSGAYAFFSWHRYFLYRVEQQLASYVPGVTIPYWDWTDPASIMTPTFLGPNGVAGTGRVTSGYFAEDAPGTGANPTPVPAWWPAGLVGWRLPTAFGGGAGALRRSIGAVAQLPSATDLRQALAKPTYAAFQNAVESGAGLSSGNRMHNDLHGWVGGPSGQMSFPAYSPFDPLFYLHHCNIDRLWAMWQTDGHADVYPIAGGDPYHNRDDVMYPWVGSQAGFGTTAAIASSIPMPDFSAEPVRRNVDTLDYRAAFGYAYDTITVIGLGLDRTGSMLQMTPDPMDLALPPVTKWDAAKRGVSAFLQDCETVQQSGITYVVAGLETFRGLGANDFAHVFPAPGYGLVKPGGAVSRAGFDAAVAPMTPGGDTPLADALLDTRSTLSEPPFAALPADEHRYVAMLTDGLLTSGTPLAAVPDGSLTRTAVFAMGFGTGADVDYATLAALVAKGEVTLPSQQVFHGENAGTIDKFYTNALARAIGFTAVFDPVVELFAGEHAHLTYDTTTAEDAFVLTAQGMDFIDENWGFTLHGPGGEMVYGSSMTADMSGHTGHGGGCGCCPGVDVTTSRAAGRLSLVVQRGRACTDCWVGSWMLMVSYRARLDDAMVMPLVGELITPVAGWPTRGARYARALPIKRRGTVATRNVVVNGPAHRLDTMPLGTNRSDGPSGTVVVGVYARTAIAAEIVADPIVHLGDKLTFTVQLSATVGTLAVAGSLGRAVGPRVDVRRLFDEVGDNVPDWTRVPRSRDKARDPALVLGWLEQKDPGVGAVVDREAVIVSHDAGPLHSHLGPAEVPGWTHYGVYIEGTYCADHSGPGHDGHDHDQHQQQQQDNDGPGGHDDDQCGPDCHLERFSRILNASTAVVR</sequence>
<feature type="region of interest" description="Disordered" evidence="5">
    <location>
        <begin position="877"/>
        <end position="912"/>
    </location>
</feature>
<dbReference type="Gene3D" id="1.10.1280.10">
    <property type="entry name" value="Di-copper center containing domain from catechol oxidase"/>
    <property type="match status" value="1"/>
</dbReference>
<dbReference type="PANTHER" id="PTHR11474">
    <property type="entry name" value="TYROSINASE FAMILY MEMBER"/>
    <property type="match status" value="1"/>
</dbReference>
<evidence type="ECO:0000313" key="7">
    <source>
        <dbReference type="EMBL" id="GAA3637708.1"/>
    </source>
</evidence>
<feature type="compositionally biased region" description="Basic and acidic residues" evidence="5">
    <location>
        <begin position="902"/>
        <end position="912"/>
    </location>
</feature>
<proteinExistence type="inferred from homology"/>
<keyword evidence="4" id="KW-0186">Copper</keyword>
<dbReference type="InterPro" id="IPR002035">
    <property type="entry name" value="VWF_A"/>
</dbReference>
<reference evidence="8" key="1">
    <citation type="journal article" date="2019" name="Int. J. Syst. Evol. Microbiol.">
        <title>The Global Catalogue of Microorganisms (GCM) 10K type strain sequencing project: providing services to taxonomists for standard genome sequencing and annotation.</title>
        <authorList>
            <consortium name="The Broad Institute Genomics Platform"/>
            <consortium name="The Broad Institute Genome Sequencing Center for Infectious Disease"/>
            <person name="Wu L."/>
            <person name="Ma J."/>
        </authorList>
    </citation>
    <scope>NUCLEOTIDE SEQUENCE [LARGE SCALE GENOMIC DNA]</scope>
    <source>
        <strain evidence="8">JCM 16929</strain>
    </source>
</reference>
<comment type="caution">
    <text evidence="7">The sequence shown here is derived from an EMBL/GenBank/DDBJ whole genome shotgun (WGS) entry which is preliminary data.</text>
</comment>
<dbReference type="Pfam" id="PF00264">
    <property type="entry name" value="Tyrosinase"/>
    <property type="match status" value="1"/>
</dbReference>
<dbReference type="SUPFAM" id="SSF53300">
    <property type="entry name" value="vWA-like"/>
    <property type="match status" value="1"/>
</dbReference>
<dbReference type="PANTHER" id="PTHR11474:SF126">
    <property type="entry name" value="TYROSINASE-LIKE PROTEIN TYR-1-RELATED"/>
    <property type="match status" value="1"/>
</dbReference>
<comment type="cofactor">
    <cofactor evidence="1">
        <name>Cu(2+)</name>
        <dbReference type="ChEBI" id="CHEBI:29036"/>
    </cofactor>
</comment>
<dbReference type="PROSITE" id="PS50234">
    <property type="entry name" value="VWFA"/>
    <property type="match status" value="1"/>
</dbReference>
<dbReference type="PROSITE" id="PS00498">
    <property type="entry name" value="TYROSINASE_2"/>
    <property type="match status" value="1"/>
</dbReference>
<dbReference type="Gene3D" id="3.40.50.410">
    <property type="entry name" value="von Willebrand factor, type A domain"/>
    <property type="match status" value="1"/>
</dbReference>
<dbReference type="InterPro" id="IPR050316">
    <property type="entry name" value="Tyrosinase/Hemocyanin"/>
</dbReference>
<organism evidence="7 8">
    <name type="scientific">Microlunatus ginsengisoli</name>
    <dbReference type="NCBI Taxonomy" id="363863"/>
    <lineage>
        <taxon>Bacteria</taxon>
        <taxon>Bacillati</taxon>
        <taxon>Actinomycetota</taxon>
        <taxon>Actinomycetes</taxon>
        <taxon>Propionibacteriales</taxon>
        <taxon>Propionibacteriaceae</taxon>
        <taxon>Microlunatus</taxon>
    </lineage>
</organism>
<evidence type="ECO:0000256" key="1">
    <source>
        <dbReference type="ARBA" id="ARBA00001973"/>
    </source>
</evidence>
<name>A0ABP7AQD3_9ACTN</name>
<dbReference type="PRINTS" id="PR00092">
    <property type="entry name" value="TYROSINASE"/>
</dbReference>
<dbReference type="SUPFAM" id="SSF48056">
    <property type="entry name" value="Di-copper centre-containing domain"/>
    <property type="match status" value="1"/>
</dbReference>
<gene>
    <name evidence="7" type="ORF">GCM10022236_45290</name>
</gene>
<evidence type="ECO:0000256" key="3">
    <source>
        <dbReference type="ARBA" id="ARBA00022723"/>
    </source>
</evidence>
<dbReference type="InterPro" id="IPR036465">
    <property type="entry name" value="vWFA_dom_sf"/>
</dbReference>
<dbReference type="InterPro" id="IPR008922">
    <property type="entry name" value="Di-copper_centre_dom_sf"/>
</dbReference>
<evidence type="ECO:0000256" key="4">
    <source>
        <dbReference type="ARBA" id="ARBA00023008"/>
    </source>
</evidence>
<feature type="domain" description="VWFA" evidence="6">
    <location>
        <begin position="333"/>
        <end position="543"/>
    </location>
</feature>
<evidence type="ECO:0000256" key="5">
    <source>
        <dbReference type="SAM" id="MobiDB-lite"/>
    </source>
</evidence>
<dbReference type="EMBL" id="BAABAB010000045">
    <property type="protein sequence ID" value="GAA3637708.1"/>
    <property type="molecule type" value="Genomic_DNA"/>
</dbReference>
<keyword evidence="3" id="KW-0479">Metal-binding</keyword>
<evidence type="ECO:0000259" key="6">
    <source>
        <dbReference type="PROSITE" id="PS50234"/>
    </source>
</evidence>
<evidence type="ECO:0000256" key="2">
    <source>
        <dbReference type="ARBA" id="ARBA00009928"/>
    </source>
</evidence>
<feature type="compositionally biased region" description="Basic and acidic residues" evidence="5">
    <location>
        <begin position="880"/>
        <end position="891"/>
    </location>
</feature>
<comment type="similarity">
    <text evidence="2">Belongs to the tyrosinase family.</text>
</comment>
<keyword evidence="8" id="KW-1185">Reference proteome</keyword>
<dbReference type="Proteomes" id="UP001501490">
    <property type="component" value="Unassembled WGS sequence"/>
</dbReference>
<dbReference type="RefSeq" id="WP_344808876.1">
    <property type="nucleotide sequence ID" value="NZ_BAABAB010000045.1"/>
</dbReference>